<name>A0A830GJS4_9EURY</name>
<evidence type="ECO:0000313" key="2">
    <source>
        <dbReference type="EMBL" id="GGN90512.1"/>
    </source>
</evidence>
<accession>A0A830GJS4</accession>
<reference evidence="2" key="2">
    <citation type="submission" date="2020-09" db="EMBL/GenBank/DDBJ databases">
        <authorList>
            <person name="Sun Q."/>
            <person name="Ohkuma M."/>
        </authorList>
    </citation>
    <scope>NUCLEOTIDE SEQUENCE</scope>
    <source>
        <strain evidence="2">JCM 17820</strain>
    </source>
</reference>
<comment type="caution">
    <text evidence="2">The sequence shown here is derived from an EMBL/GenBank/DDBJ whole genome shotgun (WGS) entry which is preliminary data.</text>
</comment>
<dbReference type="SUPFAM" id="SSF101478">
    <property type="entry name" value="ADP-ribosylglycohydrolase"/>
    <property type="match status" value="1"/>
</dbReference>
<dbReference type="Proteomes" id="UP000605784">
    <property type="component" value="Unassembled WGS sequence"/>
</dbReference>
<sequence>MTVAGARFGIDGVPVAWLETLEGRGSLPLLATELAELGGRTVTSGLSARPHSTGPSAPPRGP</sequence>
<feature type="region of interest" description="Disordered" evidence="1">
    <location>
        <begin position="41"/>
        <end position="62"/>
    </location>
</feature>
<evidence type="ECO:0000313" key="3">
    <source>
        <dbReference type="Proteomes" id="UP000605784"/>
    </source>
</evidence>
<evidence type="ECO:0000256" key="1">
    <source>
        <dbReference type="SAM" id="MobiDB-lite"/>
    </source>
</evidence>
<reference evidence="2" key="1">
    <citation type="journal article" date="2014" name="Int. J. Syst. Evol. Microbiol.">
        <title>Complete genome sequence of Corynebacterium casei LMG S-19264T (=DSM 44701T), isolated from a smear-ripened cheese.</title>
        <authorList>
            <consortium name="US DOE Joint Genome Institute (JGI-PGF)"/>
            <person name="Walter F."/>
            <person name="Albersmeier A."/>
            <person name="Kalinowski J."/>
            <person name="Ruckert C."/>
        </authorList>
    </citation>
    <scope>NUCLEOTIDE SEQUENCE</scope>
    <source>
        <strain evidence="2">JCM 17820</strain>
    </source>
</reference>
<organism evidence="2 3">
    <name type="scientific">Haloarcula pellucida</name>
    <dbReference type="NCBI Taxonomy" id="1427151"/>
    <lineage>
        <taxon>Archaea</taxon>
        <taxon>Methanobacteriati</taxon>
        <taxon>Methanobacteriota</taxon>
        <taxon>Stenosarchaea group</taxon>
        <taxon>Halobacteria</taxon>
        <taxon>Halobacteriales</taxon>
        <taxon>Haloarculaceae</taxon>
        <taxon>Haloarcula</taxon>
    </lineage>
</organism>
<keyword evidence="3" id="KW-1185">Reference proteome</keyword>
<protein>
    <submittedName>
        <fullName evidence="2">Uncharacterized protein</fullName>
    </submittedName>
</protein>
<dbReference type="InterPro" id="IPR036705">
    <property type="entry name" value="Ribosyl_crysJ1_sf"/>
</dbReference>
<gene>
    <name evidence="2" type="ORF">GCM10009030_12620</name>
</gene>
<proteinExistence type="predicted"/>
<dbReference type="EMBL" id="BMOU01000001">
    <property type="protein sequence ID" value="GGN90512.1"/>
    <property type="molecule type" value="Genomic_DNA"/>
</dbReference>
<dbReference type="AlphaFoldDB" id="A0A830GJS4"/>